<dbReference type="EMBL" id="JAYKXP010000020">
    <property type="protein sequence ID" value="KAK7047364.1"/>
    <property type="molecule type" value="Genomic_DNA"/>
</dbReference>
<reference evidence="9 10" key="1">
    <citation type="submission" date="2024-01" db="EMBL/GenBank/DDBJ databases">
        <title>A draft genome for a cacao thread blight-causing isolate of Paramarasmius palmivorus.</title>
        <authorList>
            <person name="Baruah I.K."/>
            <person name="Bukari Y."/>
            <person name="Amoako-Attah I."/>
            <person name="Meinhardt L.W."/>
            <person name="Bailey B.A."/>
            <person name="Cohen S.P."/>
        </authorList>
    </citation>
    <scope>NUCLEOTIDE SEQUENCE [LARGE SCALE GENOMIC DNA]</scope>
    <source>
        <strain evidence="9 10">GH-12</strain>
    </source>
</reference>
<dbReference type="SUPFAM" id="SSF51445">
    <property type="entry name" value="(Trans)glycosidases"/>
    <property type="match status" value="1"/>
</dbReference>
<organism evidence="9 10">
    <name type="scientific">Paramarasmius palmivorus</name>
    <dbReference type="NCBI Taxonomy" id="297713"/>
    <lineage>
        <taxon>Eukaryota</taxon>
        <taxon>Fungi</taxon>
        <taxon>Dikarya</taxon>
        <taxon>Basidiomycota</taxon>
        <taxon>Agaricomycotina</taxon>
        <taxon>Agaricomycetes</taxon>
        <taxon>Agaricomycetidae</taxon>
        <taxon>Agaricales</taxon>
        <taxon>Marasmiineae</taxon>
        <taxon>Marasmiaceae</taxon>
        <taxon>Paramarasmius</taxon>
    </lineage>
</organism>
<sequence length="787" mass="88257">MHRLPLIVLAGYAVALQTQVDLTPFRNNKAAALTNHSTANFDNHNGSYPAEYLPTGQLIDASIAYALPNWSSPTGIHDNINCSGQTIQLPQGKYYSFNWLGATDGIAYVNGEFFAVYEDGTTESLGFVIAPWWLKNPSDGPITAPFLNEGDNNGSTRRNWNITRMFTFQHHLDNSKTLTALILPNQTASSQLTGVVSIHVFAITLLSAPEISQTEGPVLSVQNVRSTTNSIRTITPGYVNRLRSGDQVRVLVGITNEGVAPGTVLDDIKVQLAFPPIFEMTAVYVHMKVQSGLTVPNSEFFVHWGPYSVPAYTLSGTQYAEWYWYWQHNPANSSSRVWTYHKETYGEDFFYDMFFNDLTGSEWSAERFVEDVRGWGARYYVITTKHHDGFALFDTGNSSNRNSLNYGPKRDIIGELVNATHQHNLLHPTAPLYNGLYFSLPEWFNPAFAKYGHAGGGDDLYHRRSSDPNNPGYYILQRTGFAGGLARNAYNSSAPPEPYTGYIEVEDYLEDIMKPQMRSLIYDYDMDIMWCDVGGPTVWPELGRFSPPLCKSWSSLRVKIVPEWFNYARGQGRQVVANARCGANYSDFDNPEYSATSHLKTRKWESSEGSDPYSYGYNQDTPFENYRNTTYILHSLIDIVAKNGNYLIDVGPTGNGSIVEPSRKSLDGVGRWLGGDKAGGGGGEAIYDTQYWYVAQEDGDLRFTTKPDAFYIISLHYPVNGVIRTQLPLPVKEGDIIRFLGPQGEGTALDWCWVENDEEGAVFELYLDEEELKHTQDAWAFKASYTL</sequence>
<feature type="signal peptide" evidence="7">
    <location>
        <begin position="1"/>
        <end position="15"/>
    </location>
</feature>
<evidence type="ECO:0000313" key="10">
    <source>
        <dbReference type="Proteomes" id="UP001383192"/>
    </source>
</evidence>
<comment type="function">
    <text evidence="1">Alpha-L-fucosidase is responsible for hydrolyzing the alpha-1,6-linked fucose joined to the reducing-end N-acetylglucosamine of the carbohydrate moieties of glycoproteins.</text>
</comment>
<evidence type="ECO:0000256" key="7">
    <source>
        <dbReference type="SAM" id="SignalP"/>
    </source>
</evidence>
<dbReference type="PRINTS" id="PR00741">
    <property type="entry name" value="GLHYDRLASE29"/>
</dbReference>
<keyword evidence="5" id="KW-0378">Hydrolase</keyword>
<dbReference type="AlphaFoldDB" id="A0AAW0D7F8"/>
<dbReference type="PANTHER" id="PTHR10030:SF37">
    <property type="entry name" value="ALPHA-L-FUCOSIDASE-RELATED"/>
    <property type="match status" value="1"/>
</dbReference>
<dbReference type="EC" id="3.2.1.51" evidence="3"/>
<evidence type="ECO:0000256" key="2">
    <source>
        <dbReference type="ARBA" id="ARBA00007951"/>
    </source>
</evidence>
<name>A0AAW0D7F8_9AGAR</name>
<dbReference type="Proteomes" id="UP001383192">
    <property type="component" value="Unassembled WGS sequence"/>
</dbReference>
<evidence type="ECO:0000256" key="3">
    <source>
        <dbReference type="ARBA" id="ARBA00012662"/>
    </source>
</evidence>
<dbReference type="InterPro" id="IPR057739">
    <property type="entry name" value="Glyco_hydro_29_N"/>
</dbReference>
<comment type="similarity">
    <text evidence="2">Belongs to the glycosyl hydrolase 29 family.</text>
</comment>
<dbReference type="Gene3D" id="3.20.20.80">
    <property type="entry name" value="Glycosidases"/>
    <property type="match status" value="1"/>
</dbReference>
<evidence type="ECO:0000259" key="8">
    <source>
        <dbReference type="Pfam" id="PF01120"/>
    </source>
</evidence>
<evidence type="ECO:0000256" key="5">
    <source>
        <dbReference type="ARBA" id="ARBA00022801"/>
    </source>
</evidence>
<comment type="caution">
    <text evidence="9">The sequence shown here is derived from an EMBL/GenBank/DDBJ whole genome shotgun (WGS) entry which is preliminary data.</text>
</comment>
<evidence type="ECO:0000313" key="9">
    <source>
        <dbReference type="EMBL" id="KAK7047364.1"/>
    </source>
</evidence>
<dbReference type="GO" id="GO:0004560">
    <property type="term" value="F:alpha-L-fucosidase activity"/>
    <property type="evidence" value="ECO:0007669"/>
    <property type="project" value="UniProtKB-EC"/>
</dbReference>
<protein>
    <recommendedName>
        <fullName evidence="3">alpha-L-fucosidase</fullName>
        <ecNumber evidence="3">3.2.1.51</ecNumber>
    </recommendedName>
</protein>
<dbReference type="GO" id="GO:0016139">
    <property type="term" value="P:glycoside catabolic process"/>
    <property type="evidence" value="ECO:0007669"/>
    <property type="project" value="TreeGrafter"/>
</dbReference>
<feature type="chain" id="PRO_5043665007" description="alpha-L-fucosidase" evidence="7">
    <location>
        <begin position="16"/>
        <end position="787"/>
    </location>
</feature>
<feature type="domain" description="Glycoside hydrolase family 29 N-terminal" evidence="8">
    <location>
        <begin position="301"/>
        <end position="673"/>
    </location>
</feature>
<dbReference type="InterPro" id="IPR000933">
    <property type="entry name" value="Glyco_hydro_29"/>
</dbReference>
<keyword evidence="4 7" id="KW-0732">Signal</keyword>
<gene>
    <name evidence="9" type="ORF">VNI00_006595</name>
</gene>
<dbReference type="Pfam" id="PF01120">
    <property type="entry name" value="Alpha_L_fucos"/>
    <property type="match status" value="1"/>
</dbReference>
<proteinExistence type="inferred from homology"/>
<dbReference type="InterPro" id="IPR017853">
    <property type="entry name" value="GH"/>
</dbReference>
<evidence type="ECO:0000256" key="1">
    <source>
        <dbReference type="ARBA" id="ARBA00004071"/>
    </source>
</evidence>
<evidence type="ECO:0000256" key="6">
    <source>
        <dbReference type="ARBA" id="ARBA00023295"/>
    </source>
</evidence>
<keyword evidence="10" id="KW-1185">Reference proteome</keyword>
<keyword evidence="6" id="KW-0326">Glycosidase</keyword>
<dbReference type="GO" id="GO:0006004">
    <property type="term" value="P:fucose metabolic process"/>
    <property type="evidence" value="ECO:0007669"/>
    <property type="project" value="InterPro"/>
</dbReference>
<dbReference type="PANTHER" id="PTHR10030">
    <property type="entry name" value="ALPHA-L-FUCOSIDASE"/>
    <property type="match status" value="1"/>
</dbReference>
<dbReference type="SMART" id="SM00812">
    <property type="entry name" value="Alpha_L_fucos"/>
    <property type="match status" value="1"/>
</dbReference>
<evidence type="ECO:0000256" key="4">
    <source>
        <dbReference type="ARBA" id="ARBA00022729"/>
    </source>
</evidence>
<accession>A0AAW0D7F8</accession>
<dbReference type="InterPro" id="IPR016286">
    <property type="entry name" value="FUC_metazoa-typ"/>
</dbReference>